<evidence type="ECO:0000313" key="6">
    <source>
        <dbReference type="EMBL" id="CAE0790057.1"/>
    </source>
</evidence>
<proteinExistence type="predicted"/>
<dbReference type="AlphaFoldDB" id="A0A7S4FEG9"/>
<accession>A0A7S4FEG9</accession>
<dbReference type="EMBL" id="HBJA01003632">
    <property type="protein sequence ID" value="CAE0790057.1"/>
    <property type="molecule type" value="Transcribed_RNA"/>
</dbReference>
<sequence length="273" mass="30184">MAGSAMRYTKVFLAVVAVLMFAAMALCIAATSLVSWTDMTNFREGLWKYCVESPSSIGTICDVYDSAECNAEFQTTRAFSVMSIILCAFAACMAIAMLAKSSLVKKLIWPLVCMTAFAFLFAITCWVVWFCRGESPKCYERKSYGTAFILQCVASGVAFLGAIFAICLACMLKKKKEKPIAQKEIVYPPPPVPVDTNNYTRVIGVEYRDLGYINPSAQYPAPPQYPEYPSSYTQPQPIYPTLQGSNVAPTYPQLPTAPLGKYEYQPVPSTAYY</sequence>
<name>A0A7S4FEG9_9EUGL</name>
<gene>
    <name evidence="6" type="ORF">EGYM00163_LOCUS1171</name>
</gene>
<dbReference type="GO" id="GO:0005886">
    <property type="term" value="C:plasma membrane"/>
    <property type="evidence" value="ECO:0007669"/>
    <property type="project" value="TreeGrafter"/>
</dbReference>
<evidence type="ECO:0008006" key="7">
    <source>
        <dbReference type="Google" id="ProtNLM"/>
    </source>
</evidence>
<dbReference type="PANTHER" id="PTHR10671:SF108">
    <property type="entry name" value="CLAUDIN FAMILY PROTEIN-RELATED"/>
    <property type="match status" value="1"/>
</dbReference>
<keyword evidence="2 5" id="KW-0812">Transmembrane</keyword>
<dbReference type="InterPro" id="IPR050579">
    <property type="entry name" value="PMP-22/EMP/MP20-like"/>
</dbReference>
<organism evidence="6">
    <name type="scientific">Eutreptiella gymnastica</name>
    <dbReference type="NCBI Taxonomy" id="73025"/>
    <lineage>
        <taxon>Eukaryota</taxon>
        <taxon>Discoba</taxon>
        <taxon>Euglenozoa</taxon>
        <taxon>Euglenida</taxon>
        <taxon>Spirocuta</taxon>
        <taxon>Euglenophyceae</taxon>
        <taxon>Eutreptiales</taxon>
        <taxon>Eutreptiaceae</taxon>
        <taxon>Eutreptiella</taxon>
    </lineage>
</organism>
<feature type="transmembrane region" description="Helical" evidence="5">
    <location>
        <begin position="78"/>
        <end position="98"/>
    </location>
</feature>
<dbReference type="Gene3D" id="1.20.140.150">
    <property type="match status" value="1"/>
</dbReference>
<evidence type="ECO:0000256" key="1">
    <source>
        <dbReference type="ARBA" id="ARBA00004141"/>
    </source>
</evidence>
<evidence type="ECO:0000256" key="4">
    <source>
        <dbReference type="ARBA" id="ARBA00023136"/>
    </source>
</evidence>
<dbReference type="PANTHER" id="PTHR10671">
    <property type="entry name" value="EPITHELIAL MEMBRANE PROTEIN-RELATED"/>
    <property type="match status" value="1"/>
</dbReference>
<reference evidence="6" key="1">
    <citation type="submission" date="2021-01" db="EMBL/GenBank/DDBJ databases">
        <authorList>
            <person name="Corre E."/>
            <person name="Pelletier E."/>
            <person name="Niang G."/>
            <person name="Scheremetjew M."/>
            <person name="Finn R."/>
            <person name="Kale V."/>
            <person name="Holt S."/>
            <person name="Cochrane G."/>
            <person name="Meng A."/>
            <person name="Brown T."/>
            <person name="Cohen L."/>
        </authorList>
    </citation>
    <scope>NUCLEOTIDE SEQUENCE</scope>
    <source>
        <strain evidence="6">CCMP1594</strain>
    </source>
</reference>
<feature type="transmembrane region" description="Helical" evidence="5">
    <location>
        <begin position="107"/>
        <end position="129"/>
    </location>
</feature>
<feature type="transmembrane region" description="Helical" evidence="5">
    <location>
        <begin position="144"/>
        <end position="172"/>
    </location>
</feature>
<evidence type="ECO:0000256" key="2">
    <source>
        <dbReference type="ARBA" id="ARBA00022692"/>
    </source>
</evidence>
<evidence type="ECO:0000256" key="3">
    <source>
        <dbReference type="ARBA" id="ARBA00022989"/>
    </source>
</evidence>
<keyword evidence="3 5" id="KW-1133">Transmembrane helix</keyword>
<keyword evidence="4 5" id="KW-0472">Membrane</keyword>
<dbReference type="Pfam" id="PF00822">
    <property type="entry name" value="PMP22_Claudin"/>
    <property type="match status" value="1"/>
</dbReference>
<protein>
    <recommendedName>
        <fullName evidence="7">Claudin</fullName>
    </recommendedName>
</protein>
<comment type="subcellular location">
    <subcellularLocation>
        <location evidence="1">Membrane</location>
        <topology evidence="1">Multi-pass membrane protein</topology>
    </subcellularLocation>
</comment>
<evidence type="ECO:0000256" key="5">
    <source>
        <dbReference type="SAM" id="Phobius"/>
    </source>
</evidence>
<dbReference type="InterPro" id="IPR004031">
    <property type="entry name" value="PMP22/EMP/MP20/Claudin"/>
</dbReference>